<dbReference type="InterPro" id="IPR027417">
    <property type="entry name" value="P-loop_NTPase"/>
</dbReference>
<sequence>MTRNISEADTRANFIDPNLAQSDWTSENITREYYFTDGRKLIGNRRGKRLFLDYLLKYNNTSLALIEAKKLGEHPTKGLQQALDYAEKLRINFVYSSNGKQIYEFDRRKGKGEYIEKFPSPKELYRRLNSSNFQLKEKLHSIPFHLTGPMRPRYYQEIAVNKVMESIAEDKKRILLTLATGTGKTFISFQIVHKLIQAKWNLEGQSRRPRILFLADRNVLADQAINTFNPYESDLVKIDGEEVRNRNGVVPTNAFIFFAIYQAIAEREDIGGYYTEYPSDFFDLIVIDECHRGSANEEGSWRAILEHFKPAVHLGLTATPKREDNVDTYKYFGKPVYEYSLKDGISDGFLTPYKLKRVRTNIDEYIHTSDSKVVQGEVTKDRYELKEFDKTITIIQRTDLLAKAILNNIGKMDKTIVFCANQDHALDLRDRINQHKSVTDPYYCVRVTSDEGKIGRIHLESFQDNDKDIPVILTSSKMLTTGVDARNVRNIVLTTSIGSMVEFKQIIGRGTRIYEGKDFFTIIDFVGASDLFYDSEWDGIPDEEVITDETGEEDGDDNEIKKKRKKPKVKEPTEDYEPKEKLIIELSNGRKLKVIDIETRYIDDNGKPLTAREFLEKLVGKLPAIYQNEDQLRKIWSNPDTRKFLMKDLGELGFDREQLNVLREMIASPECDLFDVLSHISFSSELMTRKERAANVRKNQQFFTVYENLKAKEFLEYVISHYEKFGVEELGRERLGDLVKLKLGSTKDAKMIFGDMNKLVTAYYSLQENIYRVS</sequence>
<dbReference type="PROSITE" id="PS51194">
    <property type="entry name" value="HELICASE_CTER"/>
    <property type="match status" value="1"/>
</dbReference>
<dbReference type="PANTHER" id="PTHR47396:SF1">
    <property type="entry name" value="ATP-DEPENDENT HELICASE IRC3-RELATED"/>
    <property type="match status" value="1"/>
</dbReference>
<feature type="region of interest" description="Disordered" evidence="1">
    <location>
        <begin position="543"/>
        <end position="574"/>
    </location>
</feature>
<feature type="domain" description="Helicase ATP-binding" evidence="2">
    <location>
        <begin position="165"/>
        <end position="338"/>
    </location>
</feature>
<name>A0ABS9EDR9_9FLAO</name>
<dbReference type="InterPro" id="IPR050742">
    <property type="entry name" value="Helicase_Restrict-Modif_Enz"/>
</dbReference>
<keyword evidence="4" id="KW-0067">ATP-binding</keyword>
<keyword evidence="4" id="KW-0347">Helicase</keyword>
<dbReference type="InterPro" id="IPR006935">
    <property type="entry name" value="Helicase/UvrB_N"/>
</dbReference>
<keyword evidence="4" id="KW-0547">Nucleotide-binding</keyword>
<dbReference type="EMBL" id="JAKGTH010000007">
    <property type="protein sequence ID" value="MCF4101031.1"/>
    <property type="molecule type" value="Genomic_DNA"/>
</dbReference>
<dbReference type="Pfam" id="PF04851">
    <property type="entry name" value="ResIII"/>
    <property type="match status" value="1"/>
</dbReference>
<keyword evidence="4" id="KW-0378">Hydrolase</keyword>
<dbReference type="SMART" id="SM00487">
    <property type="entry name" value="DEXDc"/>
    <property type="match status" value="1"/>
</dbReference>
<evidence type="ECO:0000259" key="2">
    <source>
        <dbReference type="PROSITE" id="PS51192"/>
    </source>
</evidence>
<dbReference type="CDD" id="cd18799">
    <property type="entry name" value="SF2_C_EcoAI-like"/>
    <property type="match status" value="1"/>
</dbReference>
<proteinExistence type="predicted"/>
<organism evidence="4 5">
    <name type="scientific">Gillisia lutea</name>
    <dbReference type="NCBI Taxonomy" id="2909668"/>
    <lineage>
        <taxon>Bacteria</taxon>
        <taxon>Pseudomonadati</taxon>
        <taxon>Bacteroidota</taxon>
        <taxon>Flavobacteriia</taxon>
        <taxon>Flavobacteriales</taxon>
        <taxon>Flavobacteriaceae</taxon>
        <taxon>Gillisia</taxon>
    </lineage>
</organism>
<protein>
    <submittedName>
        <fullName evidence="4">DEAD/DEAH box helicase family protein</fullName>
    </submittedName>
</protein>
<dbReference type="CDD" id="cd18032">
    <property type="entry name" value="DEXHc_RE_I_III_res"/>
    <property type="match status" value="1"/>
</dbReference>
<reference evidence="4" key="1">
    <citation type="submission" date="2022-01" db="EMBL/GenBank/DDBJ databases">
        <title>Gillisia lutea sp. nov., isolated from marine plastic residues from the Malvarosa beach (Valencia, Spain).</title>
        <authorList>
            <person name="Vidal-Verdu A."/>
            <person name="Molina-Menor E."/>
            <person name="Satari L."/>
            <person name="Pascual J."/>
            <person name="Pereto J."/>
            <person name="Porcar M."/>
        </authorList>
    </citation>
    <scope>NUCLEOTIDE SEQUENCE</scope>
    <source>
        <strain evidence="4">M10.2A</strain>
    </source>
</reference>
<dbReference type="InterPro" id="IPR014001">
    <property type="entry name" value="Helicase_ATP-bd"/>
</dbReference>
<evidence type="ECO:0000313" key="4">
    <source>
        <dbReference type="EMBL" id="MCF4101031.1"/>
    </source>
</evidence>
<comment type="caution">
    <text evidence="4">The sequence shown here is derived from an EMBL/GenBank/DDBJ whole genome shotgun (WGS) entry which is preliminary data.</text>
</comment>
<keyword evidence="5" id="KW-1185">Reference proteome</keyword>
<accession>A0ABS9EDR9</accession>
<dbReference type="Gene3D" id="3.40.50.300">
    <property type="entry name" value="P-loop containing nucleotide triphosphate hydrolases"/>
    <property type="match status" value="2"/>
</dbReference>
<dbReference type="RefSeq" id="WP_236133182.1">
    <property type="nucleotide sequence ID" value="NZ_JAKGTH010000007.1"/>
</dbReference>
<feature type="domain" description="Helicase C-terminal" evidence="3">
    <location>
        <begin position="401"/>
        <end position="577"/>
    </location>
</feature>
<evidence type="ECO:0000313" key="5">
    <source>
        <dbReference type="Proteomes" id="UP001179363"/>
    </source>
</evidence>
<evidence type="ECO:0000259" key="3">
    <source>
        <dbReference type="PROSITE" id="PS51194"/>
    </source>
</evidence>
<dbReference type="Proteomes" id="UP001179363">
    <property type="component" value="Unassembled WGS sequence"/>
</dbReference>
<dbReference type="NCBIfam" id="NF046051">
    <property type="entry name" value="restrict_EcoAI"/>
    <property type="match status" value="1"/>
</dbReference>
<dbReference type="PROSITE" id="PS51192">
    <property type="entry name" value="HELICASE_ATP_BIND_1"/>
    <property type="match status" value="1"/>
</dbReference>
<dbReference type="InterPro" id="IPR001650">
    <property type="entry name" value="Helicase_C-like"/>
</dbReference>
<evidence type="ECO:0000256" key="1">
    <source>
        <dbReference type="SAM" id="MobiDB-lite"/>
    </source>
</evidence>
<dbReference type="SUPFAM" id="SSF52540">
    <property type="entry name" value="P-loop containing nucleoside triphosphate hydrolases"/>
    <property type="match status" value="2"/>
</dbReference>
<dbReference type="Gene3D" id="3.90.1570.30">
    <property type="match status" value="1"/>
</dbReference>
<feature type="compositionally biased region" description="Acidic residues" evidence="1">
    <location>
        <begin position="543"/>
        <end position="557"/>
    </location>
</feature>
<dbReference type="InterPro" id="IPR013670">
    <property type="entry name" value="EcoEI_R_C_dom"/>
</dbReference>
<gene>
    <name evidence="4" type="ORF">L1I30_05095</name>
</gene>
<dbReference type="PANTHER" id="PTHR47396">
    <property type="entry name" value="TYPE I RESTRICTION ENZYME ECOKI R PROTEIN"/>
    <property type="match status" value="1"/>
</dbReference>
<dbReference type="GO" id="GO:0004386">
    <property type="term" value="F:helicase activity"/>
    <property type="evidence" value="ECO:0007669"/>
    <property type="project" value="UniProtKB-KW"/>
</dbReference>
<dbReference type="Pfam" id="PF08463">
    <property type="entry name" value="EcoEI_R_C"/>
    <property type="match status" value="1"/>
</dbReference>
<dbReference type="Pfam" id="PF00271">
    <property type="entry name" value="Helicase_C"/>
    <property type="match status" value="1"/>
</dbReference>